<dbReference type="InterPro" id="IPR041484">
    <property type="entry name" value="TetR_C_25"/>
</dbReference>
<dbReference type="GO" id="GO:0003700">
    <property type="term" value="F:DNA-binding transcription factor activity"/>
    <property type="evidence" value="ECO:0007669"/>
    <property type="project" value="TreeGrafter"/>
</dbReference>
<dbReference type="Proteomes" id="UP000194000">
    <property type="component" value="Unassembled WGS sequence"/>
</dbReference>
<dbReference type="AlphaFoldDB" id="A0A1X1V6D9"/>
<feature type="DNA-binding region" description="H-T-H motif" evidence="2">
    <location>
        <begin position="28"/>
        <end position="47"/>
    </location>
</feature>
<dbReference type="PRINTS" id="PR00455">
    <property type="entry name" value="HTHTETR"/>
</dbReference>
<keyword evidence="5" id="KW-1185">Reference proteome</keyword>
<dbReference type="STRING" id="1260918.AWC06_06120"/>
<dbReference type="InterPro" id="IPR001647">
    <property type="entry name" value="HTH_TetR"/>
</dbReference>
<evidence type="ECO:0000259" key="3">
    <source>
        <dbReference type="PROSITE" id="PS50977"/>
    </source>
</evidence>
<name>A0A1X1V6D9_9MYCO</name>
<gene>
    <name evidence="4" type="ORF">AWC06_06120</name>
</gene>
<protein>
    <submittedName>
        <fullName evidence="4">TetR family transcriptional regulator</fullName>
    </submittedName>
</protein>
<comment type="caution">
    <text evidence="4">The sequence shown here is derived from an EMBL/GenBank/DDBJ whole genome shotgun (WGS) entry which is preliminary data.</text>
</comment>
<sequence length="216" mass="23772">MRSADLTAAARIRDAAIEQFGQHGFATGLRAVAEAAGVSAALVIHHFGSKEGLRKACDDYIAEEIRSAKSEAMRSTDPTTWFAQLAEIESYAPMMAYLVRSMQAGGELAQTLWRRMIEDAEEYIDEGVRAGTLKPSRDPKARAKYLAIAGGGSFLLYLQMHDNPTDLRAVLRDYGNEMILPSLELYTEGLIADRTMYDAFLEQAEARVDQGEADVS</sequence>
<keyword evidence="1 2" id="KW-0238">DNA-binding</keyword>
<dbReference type="RefSeq" id="WP_085193758.1">
    <property type="nucleotide sequence ID" value="NZ_JACKVI010000009.1"/>
</dbReference>
<dbReference type="InterPro" id="IPR050109">
    <property type="entry name" value="HTH-type_TetR-like_transc_reg"/>
</dbReference>
<dbReference type="OrthoDB" id="3403733at2"/>
<dbReference type="PROSITE" id="PS50977">
    <property type="entry name" value="HTH_TETR_2"/>
    <property type="match status" value="1"/>
</dbReference>
<dbReference type="InterPro" id="IPR036271">
    <property type="entry name" value="Tet_transcr_reg_TetR-rel_C_sf"/>
</dbReference>
<evidence type="ECO:0000256" key="2">
    <source>
        <dbReference type="PROSITE-ProRule" id="PRU00335"/>
    </source>
</evidence>
<feature type="domain" description="HTH tetR-type" evidence="3">
    <location>
        <begin position="6"/>
        <end position="65"/>
    </location>
</feature>
<dbReference type="EMBL" id="LQOW01000003">
    <property type="protein sequence ID" value="ORV64635.1"/>
    <property type="molecule type" value="Genomic_DNA"/>
</dbReference>
<dbReference type="Pfam" id="PF17933">
    <property type="entry name" value="TetR_C_25"/>
    <property type="match status" value="1"/>
</dbReference>
<organism evidence="4 5">
    <name type="scientific">Mycobacterium fragae</name>
    <dbReference type="NCBI Taxonomy" id="1260918"/>
    <lineage>
        <taxon>Bacteria</taxon>
        <taxon>Bacillati</taxon>
        <taxon>Actinomycetota</taxon>
        <taxon>Actinomycetes</taxon>
        <taxon>Mycobacteriales</taxon>
        <taxon>Mycobacteriaceae</taxon>
        <taxon>Mycobacterium</taxon>
    </lineage>
</organism>
<evidence type="ECO:0000256" key="1">
    <source>
        <dbReference type="ARBA" id="ARBA00023125"/>
    </source>
</evidence>
<dbReference type="InterPro" id="IPR009057">
    <property type="entry name" value="Homeodomain-like_sf"/>
</dbReference>
<evidence type="ECO:0000313" key="4">
    <source>
        <dbReference type="EMBL" id="ORV64635.1"/>
    </source>
</evidence>
<reference evidence="4 5" key="1">
    <citation type="submission" date="2016-01" db="EMBL/GenBank/DDBJ databases">
        <title>The new phylogeny of the genus Mycobacterium.</title>
        <authorList>
            <person name="Tarcisio F."/>
            <person name="Conor M."/>
            <person name="Antonella G."/>
            <person name="Elisabetta G."/>
            <person name="Giulia F.S."/>
            <person name="Sara T."/>
            <person name="Anna F."/>
            <person name="Clotilde B."/>
            <person name="Roberto B."/>
            <person name="Veronica D.S."/>
            <person name="Fabio R."/>
            <person name="Monica P."/>
            <person name="Olivier J."/>
            <person name="Enrico T."/>
            <person name="Nicola S."/>
        </authorList>
    </citation>
    <scope>NUCLEOTIDE SEQUENCE [LARGE SCALE GENOMIC DNA]</scope>
    <source>
        <strain evidence="4 5">DSM 45731</strain>
    </source>
</reference>
<dbReference type="SUPFAM" id="SSF48498">
    <property type="entry name" value="Tetracyclin repressor-like, C-terminal domain"/>
    <property type="match status" value="1"/>
</dbReference>
<dbReference type="PANTHER" id="PTHR30055">
    <property type="entry name" value="HTH-TYPE TRANSCRIPTIONAL REGULATOR RUTR"/>
    <property type="match status" value="1"/>
</dbReference>
<dbReference type="Pfam" id="PF00440">
    <property type="entry name" value="TetR_N"/>
    <property type="match status" value="1"/>
</dbReference>
<evidence type="ECO:0000313" key="5">
    <source>
        <dbReference type="Proteomes" id="UP000194000"/>
    </source>
</evidence>
<accession>A0A1X1V6D9</accession>
<dbReference type="SUPFAM" id="SSF46689">
    <property type="entry name" value="Homeodomain-like"/>
    <property type="match status" value="1"/>
</dbReference>
<proteinExistence type="predicted"/>
<dbReference type="GO" id="GO:0000976">
    <property type="term" value="F:transcription cis-regulatory region binding"/>
    <property type="evidence" value="ECO:0007669"/>
    <property type="project" value="TreeGrafter"/>
</dbReference>
<dbReference type="Gene3D" id="1.10.357.10">
    <property type="entry name" value="Tetracycline Repressor, domain 2"/>
    <property type="match status" value="1"/>
</dbReference>
<dbReference type="PANTHER" id="PTHR30055:SF146">
    <property type="entry name" value="HTH-TYPE TRANSCRIPTIONAL DUAL REGULATOR CECR"/>
    <property type="match status" value="1"/>
</dbReference>